<name>A0A1V9F7Z5_9BACT</name>
<evidence type="ECO:0008006" key="8">
    <source>
        <dbReference type="Google" id="ProtNLM"/>
    </source>
</evidence>
<dbReference type="InterPro" id="IPR011051">
    <property type="entry name" value="RmlC_Cupin_sf"/>
</dbReference>
<dbReference type="InterPro" id="IPR003829">
    <property type="entry name" value="Pirin_N_dom"/>
</dbReference>
<dbReference type="RefSeq" id="WP_081197357.1">
    <property type="nucleotide sequence ID" value="NZ_FOCZ01000003.1"/>
</dbReference>
<dbReference type="AlphaFoldDB" id="A0A1V9F7Z5"/>
<evidence type="ECO:0000256" key="3">
    <source>
        <dbReference type="RuleBase" id="RU003457"/>
    </source>
</evidence>
<dbReference type="PANTHER" id="PTHR13903:SF8">
    <property type="entry name" value="PIRIN"/>
    <property type="match status" value="1"/>
</dbReference>
<evidence type="ECO:0000256" key="2">
    <source>
        <dbReference type="PIRSR" id="PIRSR006232-1"/>
    </source>
</evidence>
<keyword evidence="2" id="KW-0479">Metal-binding</keyword>
<reference evidence="7" key="1">
    <citation type="submission" date="2016-04" db="EMBL/GenBank/DDBJ databases">
        <authorList>
            <person name="Chen L."/>
            <person name="Zhuang W."/>
            <person name="Wang G."/>
        </authorList>
    </citation>
    <scope>NUCLEOTIDE SEQUENCE [LARGE SCALE GENOMIC DNA]</scope>
    <source>
        <strain evidence="7">17621</strain>
    </source>
</reference>
<dbReference type="Pfam" id="PF05726">
    <property type="entry name" value="Pirin_C"/>
    <property type="match status" value="1"/>
</dbReference>
<dbReference type="PIRSF" id="PIRSF006232">
    <property type="entry name" value="Pirin"/>
    <property type="match status" value="1"/>
</dbReference>
<feature type="binding site" evidence="2">
    <location>
        <position position="99"/>
    </location>
    <ligand>
        <name>Fe cation</name>
        <dbReference type="ChEBI" id="CHEBI:24875"/>
    </ligand>
</feature>
<dbReference type="CDD" id="cd02247">
    <property type="entry name" value="cupin_pirin_C"/>
    <property type="match status" value="1"/>
</dbReference>
<feature type="binding site" evidence="2">
    <location>
        <position position="53"/>
    </location>
    <ligand>
        <name>Fe cation</name>
        <dbReference type="ChEBI" id="CHEBI:24875"/>
    </ligand>
</feature>
<feature type="domain" description="Pirin N-terminal" evidence="4">
    <location>
        <begin position="38"/>
        <end position="116"/>
    </location>
</feature>
<evidence type="ECO:0000259" key="4">
    <source>
        <dbReference type="Pfam" id="PF02678"/>
    </source>
</evidence>
<feature type="binding site" evidence="2">
    <location>
        <position position="55"/>
    </location>
    <ligand>
        <name>Fe cation</name>
        <dbReference type="ChEBI" id="CHEBI:24875"/>
    </ligand>
</feature>
<evidence type="ECO:0000259" key="5">
    <source>
        <dbReference type="Pfam" id="PF05726"/>
    </source>
</evidence>
<dbReference type="InterPro" id="IPR012093">
    <property type="entry name" value="Pirin"/>
</dbReference>
<comment type="cofactor">
    <cofactor evidence="2">
        <name>Fe cation</name>
        <dbReference type="ChEBI" id="CHEBI:24875"/>
    </cofactor>
    <text evidence="2">Binds 1 Fe cation per subunit.</text>
</comment>
<dbReference type="GO" id="GO:0046872">
    <property type="term" value="F:metal ion binding"/>
    <property type="evidence" value="ECO:0007669"/>
    <property type="project" value="UniProtKB-KW"/>
</dbReference>
<dbReference type="InterPro" id="IPR008778">
    <property type="entry name" value="Pirin_C_dom"/>
</dbReference>
<evidence type="ECO:0000256" key="1">
    <source>
        <dbReference type="ARBA" id="ARBA00008416"/>
    </source>
</evidence>
<gene>
    <name evidence="6" type="ORF">A4H97_21385</name>
</gene>
<keyword evidence="7" id="KW-1185">Reference proteome</keyword>
<organism evidence="6 7">
    <name type="scientific">Niastella yeongjuensis</name>
    <dbReference type="NCBI Taxonomy" id="354355"/>
    <lineage>
        <taxon>Bacteria</taxon>
        <taxon>Pseudomonadati</taxon>
        <taxon>Bacteroidota</taxon>
        <taxon>Chitinophagia</taxon>
        <taxon>Chitinophagales</taxon>
        <taxon>Chitinophagaceae</taxon>
        <taxon>Niastella</taxon>
    </lineage>
</organism>
<dbReference type="PANTHER" id="PTHR13903">
    <property type="entry name" value="PIRIN-RELATED"/>
    <property type="match status" value="1"/>
</dbReference>
<dbReference type="OrthoDB" id="321327at2"/>
<feature type="binding site" evidence="2">
    <location>
        <position position="101"/>
    </location>
    <ligand>
        <name>Fe cation</name>
        <dbReference type="ChEBI" id="CHEBI:24875"/>
    </ligand>
</feature>
<dbReference type="Pfam" id="PF02678">
    <property type="entry name" value="Pirin"/>
    <property type="match status" value="1"/>
</dbReference>
<evidence type="ECO:0000313" key="7">
    <source>
        <dbReference type="Proteomes" id="UP000192610"/>
    </source>
</evidence>
<feature type="domain" description="Pirin C-terminal" evidence="5">
    <location>
        <begin position="171"/>
        <end position="243"/>
    </location>
</feature>
<evidence type="ECO:0000313" key="6">
    <source>
        <dbReference type="EMBL" id="OQP54529.1"/>
    </source>
</evidence>
<sequence>MSALKYSPIVKINENKRDNFSAFQARYHAFGELMSPAIGFDHFHMNKDVFGAHRHVHMSALSYLFEDSVAYHNTDSIGTDLIITPGSLLWTWAGSGVVHHEVPTVEGGEVHGLQLFLDIPAATRTLPPKSVYIPLEKMPVVTGDGSTVKVVMGKAGDAINATQTPEPVTLLDVKLSAGKTTDYALPAGWNGTVYVLTGSVAVNTTKLNSNEAVAFGSADADEKITFTAAADSRFLLISGAPIAHA</sequence>
<dbReference type="InterPro" id="IPR014710">
    <property type="entry name" value="RmlC-like_jellyroll"/>
</dbReference>
<comment type="similarity">
    <text evidence="1 3">Belongs to the pirin family.</text>
</comment>
<dbReference type="Proteomes" id="UP000192610">
    <property type="component" value="Unassembled WGS sequence"/>
</dbReference>
<accession>A0A1V9F7Z5</accession>
<dbReference type="STRING" id="354355.SAMN05660816_01788"/>
<protein>
    <recommendedName>
        <fullName evidence="8">Pirin family protein</fullName>
    </recommendedName>
</protein>
<keyword evidence="2" id="KW-0408">Iron</keyword>
<dbReference type="EMBL" id="LVXG01000003">
    <property type="protein sequence ID" value="OQP54529.1"/>
    <property type="molecule type" value="Genomic_DNA"/>
</dbReference>
<proteinExistence type="inferred from homology"/>
<dbReference type="SUPFAM" id="SSF51182">
    <property type="entry name" value="RmlC-like cupins"/>
    <property type="match status" value="1"/>
</dbReference>
<comment type="caution">
    <text evidence="6">The sequence shown here is derived from an EMBL/GenBank/DDBJ whole genome shotgun (WGS) entry which is preliminary data.</text>
</comment>
<dbReference type="Gene3D" id="2.60.120.10">
    <property type="entry name" value="Jelly Rolls"/>
    <property type="match status" value="1"/>
</dbReference>